<accession>A0AAD9I955</accession>
<evidence type="ECO:0000313" key="2">
    <source>
        <dbReference type="Proteomes" id="UP001217918"/>
    </source>
</evidence>
<evidence type="ECO:0000313" key="1">
    <source>
        <dbReference type="EMBL" id="KAK2072910.1"/>
    </source>
</evidence>
<gene>
    <name evidence="1" type="ORF">P8C59_007235</name>
</gene>
<dbReference type="Proteomes" id="UP001217918">
    <property type="component" value="Unassembled WGS sequence"/>
</dbReference>
<dbReference type="EMBL" id="JAQQPM010000006">
    <property type="protein sequence ID" value="KAK2072910.1"/>
    <property type="molecule type" value="Genomic_DNA"/>
</dbReference>
<proteinExistence type="predicted"/>
<organism evidence="1 2">
    <name type="scientific">Phyllachora maydis</name>
    <dbReference type="NCBI Taxonomy" id="1825666"/>
    <lineage>
        <taxon>Eukaryota</taxon>
        <taxon>Fungi</taxon>
        <taxon>Dikarya</taxon>
        <taxon>Ascomycota</taxon>
        <taxon>Pezizomycotina</taxon>
        <taxon>Sordariomycetes</taxon>
        <taxon>Sordariomycetidae</taxon>
        <taxon>Phyllachorales</taxon>
        <taxon>Phyllachoraceae</taxon>
        <taxon>Phyllachora</taxon>
    </lineage>
</organism>
<dbReference type="AlphaFoldDB" id="A0AAD9I955"/>
<reference evidence="1" key="1">
    <citation type="journal article" date="2023" name="Mol. Plant Microbe Interact.">
        <title>Elucidating the Obligate Nature and Biological Capacity of an Invasive Fungal Corn Pathogen.</title>
        <authorList>
            <person name="MacCready J.S."/>
            <person name="Roggenkamp E.M."/>
            <person name="Gdanetz K."/>
            <person name="Chilvers M.I."/>
        </authorList>
    </citation>
    <scope>NUCLEOTIDE SEQUENCE</scope>
    <source>
        <strain evidence="1">PM02</strain>
    </source>
</reference>
<protein>
    <submittedName>
        <fullName evidence="1">Uncharacterized protein</fullName>
    </submittedName>
</protein>
<dbReference type="Gene3D" id="1.10.287.1490">
    <property type="match status" value="1"/>
</dbReference>
<name>A0AAD9I955_9PEZI</name>
<keyword evidence="2" id="KW-1185">Reference proteome</keyword>
<sequence length="223" mass="25045">MQWPMKETEIAALVTKINKLGAGTTLPQGLPVDGAERFIQLAADLRAELNAKVEQLNKGLQATMDLCKGLVKDLGEQVKDLARRTDANTAASEACRTEMHSWQARIEKVQEVEEELRDSMDVCRLSVASLESQFSNLSTKELAVLILRQLEQLHPNSVRLDADNQWLRDKIDSLENDFQGVKRKLEEGSYVPNPNTGNHDIASCLDYARDMARSIKRRRLSDA</sequence>
<comment type="caution">
    <text evidence="1">The sequence shown here is derived from an EMBL/GenBank/DDBJ whole genome shotgun (WGS) entry which is preliminary data.</text>
</comment>